<keyword evidence="1" id="KW-0677">Repeat</keyword>
<keyword evidence="5" id="KW-1185">Reference proteome</keyword>
<dbReference type="PANTHER" id="PTHR32410:SF168">
    <property type="entry name" value="CYSTEINE_HISTIDINE-RICH C1 DOMAIN FAMILY PROTEIN"/>
    <property type="match status" value="1"/>
</dbReference>
<sequence length="272" mass="30796">MKDAFCLIHPSLIITCPLNALGVEVISKVIGSIVVSFCLDLPCAEKLPPLTIPNPKGHHHSLLFLPRQLLVPCDVCGAVDALEPSYTCFQCNMAHQRCINLPRVIKITRHPHRLHYIPYRSPLSSLCRICYKDVDVKYGKYSCNQEDCSYVVHSKCATHMKLDQRVWFYTCDECCVTVHLGCVFGSSYSMKPGSVYQQVGGDMKVVRNSGNTTRLFCHECNQRCTGSIYYEGYWWKSKYSYNDCSSEAIVFCSLECNEPGTWPEAYKVLMTA</sequence>
<dbReference type="InterPro" id="IPR054483">
    <property type="entry name" value="DC1-like_CT"/>
</dbReference>
<dbReference type="Pfam" id="PF03107">
    <property type="entry name" value="C1_2"/>
    <property type="match status" value="2"/>
</dbReference>
<evidence type="ECO:0000259" key="2">
    <source>
        <dbReference type="Pfam" id="PF03107"/>
    </source>
</evidence>
<accession>A0A8X7RVD0</accession>
<reference evidence="4 5" key="1">
    <citation type="submission" date="2020-02" db="EMBL/GenBank/DDBJ databases">
        <authorList>
            <person name="Ma Q."/>
            <person name="Huang Y."/>
            <person name="Song X."/>
            <person name="Pei D."/>
        </authorList>
    </citation>
    <scope>NUCLEOTIDE SEQUENCE [LARGE SCALE GENOMIC DNA]</scope>
    <source>
        <strain evidence="4">Sxm20200214</strain>
        <tissue evidence="4">Leaf</tissue>
    </source>
</reference>
<dbReference type="PANTHER" id="PTHR32410">
    <property type="entry name" value="CYSTEINE/HISTIDINE-RICH C1 DOMAIN FAMILY PROTEIN"/>
    <property type="match status" value="1"/>
</dbReference>
<gene>
    <name evidence="4" type="ORF">Bca52824_041447</name>
</gene>
<evidence type="ECO:0000259" key="3">
    <source>
        <dbReference type="Pfam" id="PF22926"/>
    </source>
</evidence>
<proteinExistence type="predicted"/>
<evidence type="ECO:0000256" key="1">
    <source>
        <dbReference type="ARBA" id="ARBA00022737"/>
    </source>
</evidence>
<feature type="domain" description="DC1-like C-terminal" evidence="3">
    <location>
        <begin position="203"/>
        <end position="256"/>
    </location>
</feature>
<dbReference type="EMBL" id="JAAMPC010000009">
    <property type="protein sequence ID" value="KAG2294778.1"/>
    <property type="molecule type" value="Genomic_DNA"/>
</dbReference>
<dbReference type="Pfam" id="PF22926">
    <property type="entry name" value="C1-like_CT"/>
    <property type="match status" value="1"/>
</dbReference>
<protein>
    <recommendedName>
        <fullName evidence="6">DC1 domain-containing protein</fullName>
    </recommendedName>
</protein>
<feature type="domain" description="DC1" evidence="2">
    <location>
        <begin position="109"/>
        <end position="157"/>
    </location>
</feature>
<feature type="domain" description="DC1" evidence="2">
    <location>
        <begin position="57"/>
        <end position="99"/>
    </location>
</feature>
<evidence type="ECO:0000313" key="5">
    <source>
        <dbReference type="Proteomes" id="UP000886595"/>
    </source>
</evidence>
<dbReference type="SUPFAM" id="SSF57889">
    <property type="entry name" value="Cysteine-rich domain"/>
    <property type="match status" value="3"/>
</dbReference>
<dbReference type="OrthoDB" id="999368at2759"/>
<evidence type="ECO:0008006" key="6">
    <source>
        <dbReference type="Google" id="ProtNLM"/>
    </source>
</evidence>
<comment type="caution">
    <text evidence="4">The sequence shown here is derived from an EMBL/GenBank/DDBJ whole genome shotgun (WGS) entry which is preliminary data.</text>
</comment>
<dbReference type="AlphaFoldDB" id="A0A8X7RVD0"/>
<dbReference type="Proteomes" id="UP000886595">
    <property type="component" value="Unassembled WGS sequence"/>
</dbReference>
<evidence type="ECO:0000313" key="4">
    <source>
        <dbReference type="EMBL" id="KAG2294778.1"/>
    </source>
</evidence>
<name>A0A8X7RVD0_BRACI</name>
<organism evidence="4 5">
    <name type="scientific">Brassica carinata</name>
    <name type="common">Ethiopian mustard</name>
    <name type="synonym">Abyssinian cabbage</name>
    <dbReference type="NCBI Taxonomy" id="52824"/>
    <lineage>
        <taxon>Eukaryota</taxon>
        <taxon>Viridiplantae</taxon>
        <taxon>Streptophyta</taxon>
        <taxon>Embryophyta</taxon>
        <taxon>Tracheophyta</taxon>
        <taxon>Spermatophyta</taxon>
        <taxon>Magnoliopsida</taxon>
        <taxon>eudicotyledons</taxon>
        <taxon>Gunneridae</taxon>
        <taxon>Pentapetalae</taxon>
        <taxon>rosids</taxon>
        <taxon>malvids</taxon>
        <taxon>Brassicales</taxon>
        <taxon>Brassicaceae</taxon>
        <taxon>Brassiceae</taxon>
        <taxon>Brassica</taxon>
    </lineage>
</organism>
<dbReference type="InterPro" id="IPR046349">
    <property type="entry name" value="C1-like_sf"/>
</dbReference>
<dbReference type="InterPro" id="IPR004146">
    <property type="entry name" value="DC1"/>
</dbReference>
<dbReference type="InterPro" id="IPR053192">
    <property type="entry name" value="Vacuole_Formation_Reg"/>
</dbReference>